<dbReference type="OrthoDB" id="1738667at2"/>
<feature type="domain" description="SLH" evidence="2">
    <location>
        <begin position="19"/>
        <end position="82"/>
    </location>
</feature>
<keyword evidence="4" id="KW-1185">Reference proteome</keyword>
<dbReference type="Pfam" id="PF14343">
    <property type="entry name" value="PrcB_C"/>
    <property type="match status" value="1"/>
</dbReference>
<feature type="signal peptide" evidence="1">
    <location>
        <begin position="1"/>
        <end position="24"/>
    </location>
</feature>
<dbReference type="RefSeq" id="WP_079412938.1">
    <property type="nucleotide sequence ID" value="NZ_MBTG01000012.1"/>
</dbReference>
<accession>A0A1V4HKC3</accession>
<keyword evidence="1" id="KW-0732">Signal</keyword>
<name>A0A1V4HKC3_9BACL</name>
<dbReference type="InterPro" id="IPR025748">
    <property type="entry name" value="PrcB_C_dom"/>
</dbReference>
<gene>
    <name evidence="3" type="ORF">BC351_03435</name>
</gene>
<dbReference type="AlphaFoldDB" id="A0A1V4HKC3"/>
<dbReference type="InterPro" id="IPR001119">
    <property type="entry name" value="SLH_dom"/>
</dbReference>
<sequence length="302" mass="33354">MKKIATLTLTTLLASSLTFGTAFAFSDVEADQAEAVKALQERGVVSGFDSEHFVPKGKISYAQTVQMIVKGLNLNLDTIRFIKQPLASDTYTNIPNDAWYADAFIIAHYNGLEIAKDVNPNATITREQFGDLLVRALEKKGNFPLIKMFIEIKDADQINVDYQGTLQRLLLYKITKLDQDGKFNPKAEVTRGEAANWLYQATKVMNAHAQAPVPAEEIAVKIDKVNDDVNKITLSRGDKPNPGYTIEITGIQFKDDGQAVITYTLHDPKPDMMYPAVITEAKATTYVSSKFKATAELAAANK</sequence>
<dbReference type="STRING" id="1469647.BC351_03435"/>
<evidence type="ECO:0000256" key="1">
    <source>
        <dbReference type="SAM" id="SignalP"/>
    </source>
</evidence>
<dbReference type="EMBL" id="MBTG01000012">
    <property type="protein sequence ID" value="OPH57588.1"/>
    <property type="molecule type" value="Genomic_DNA"/>
</dbReference>
<dbReference type="Proteomes" id="UP000190626">
    <property type="component" value="Unassembled WGS sequence"/>
</dbReference>
<protein>
    <submittedName>
        <fullName evidence="3">S-layer protein</fullName>
    </submittedName>
</protein>
<feature type="chain" id="PRO_5012279655" evidence="1">
    <location>
        <begin position="25"/>
        <end position="302"/>
    </location>
</feature>
<reference evidence="4" key="1">
    <citation type="submission" date="2016-07" db="EMBL/GenBank/DDBJ databases">
        <authorList>
            <person name="Florea S."/>
            <person name="Webb J.S."/>
            <person name="Jaromczyk J."/>
            <person name="Schardl C.L."/>
        </authorList>
    </citation>
    <scope>NUCLEOTIDE SEQUENCE [LARGE SCALE GENOMIC DNA]</scope>
    <source>
        <strain evidence="4">CY1</strain>
    </source>
</reference>
<evidence type="ECO:0000259" key="2">
    <source>
        <dbReference type="PROSITE" id="PS51272"/>
    </source>
</evidence>
<dbReference type="Pfam" id="PF00395">
    <property type="entry name" value="SLH"/>
    <property type="match status" value="2"/>
</dbReference>
<feature type="domain" description="SLH" evidence="2">
    <location>
        <begin position="87"/>
        <end position="147"/>
    </location>
</feature>
<organism evidence="3 4">
    <name type="scientific">Paenibacillus ferrarius</name>
    <dbReference type="NCBI Taxonomy" id="1469647"/>
    <lineage>
        <taxon>Bacteria</taxon>
        <taxon>Bacillati</taxon>
        <taxon>Bacillota</taxon>
        <taxon>Bacilli</taxon>
        <taxon>Bacillales</taxon>
        <taxon>Paenibacillaceae</taxon>
        <taxon>Paenibacillus</taxon>
    </lineage>
</organism>
<feature type="domain" description="SLH" evidence="2">
    <location>
        <begin position="149"/>
        <end position="212"/>
    </location>
</feature>
<proteinExistence type="predicted"/>
<evidence type="ECO:0000313" key="3">
    <source>
        <dbReference type="EMBL" id="OPH57588.1"/>
    </source>
</evidence>
<evidence type="ECO:0000313" key="4">
    <source>
        <dbReference type="Proteomes" id="UP000190626"/>
    </source>
</evidence>
<comment type="caution">
    <text evidence="3">The sequence shown here is derived from an EMBL/GenBank/DDBJ whole genome shotgun (WGS) entry which is preliminary data.</text>
</comment>
<dbReference type="PROSITE" id="PS51272">
    <property type="entry name" value="SLH"/>
    <property type="match status" value="3"/>
</dbReference>